<dbReference type="FunFam" id="3.40.50.300:FF:000299">
    <property type="entry name" value="ABC transporter ATP-binding protein/permease"/>
    <property type="match status" value="1"/>
</dbReference>
<feature type="transmembrane region" description="Helical" evidence="9">
    <location>
        <begin position="434"/>
        <end position="456"/>
    </location>
</feature>
<reference evidence="14" key="1">
    <citation type="submission" date="2016-10" db="EMBL/GenBank/DDBJ databases">
        <authorList>
            <person name="Varghese N."/>
            <person name="Submissions S."/>
        </authorList>
    </citation>
    <scope>NUCLEOTIDE SEQUENCE [LARGE SCALE GENOMIC DNA]</scope>
    <source>
        <strain evidence="14">DSM 18579</strain>
    </source>
</reference>
<dbReference type="GO" id="GO:0005524">
    <property type="term" value="F:ATP binding"/>
    <property type="evidence" value="ECO:0007669"/>
    <property type="project" value="UniProtKB-KW"/>
</dbReference>
<protein>
    <submittedName>
        <fullName evidence="13">ATP-binding cassette, subfamily C, LapB</fullName>
    </submittedName>
</protein>
<keyword evidence="7 9" id="KW-1133">Transmembrane helix</keyword>
<dbReference type="Gene3D" id="1.20.1560.10">
    <property type="entry name" value="ABC transporter type 1, transmembrane domain"/>
    <property type="match status" value="1"/>
</dbReference>
<dbReference type="InterPro" id="IPR003593">
    <property type="entry name" value="AAA+_ATPase"/>
</dbReference>
<proteinExistence type="predicted"/>
<dbReference type="PROSITE" id="PS50929">
    <property type="entry name" value="ABC_TM1F"/>
    <property type="match status" value="1"/>
</dbReference>
<dbReference type="Pfam" id="PF00005">
    <property type="entry name" value="ABC_tran"/>
    <property type="match status" value="1"/>
</dbReference>
<accession>A0A1I0DL49</accession>
<dbReference type="Gene3D" id="3.40.50.300">
    <property type="entry name" value="P-loop containing nucleotide triphosphate hydrolases"/>
    <property type="match status" value="1"/>
</dbReference>
<evidence type="ECO:0000256" key="5">
    <source>
        <dbReference type="ARBA" id="ARBA00022741"/>
    </source>
</evidence>
<dbReference type="Pfam" id="PF00664">
    <property type="entry name" value="ABC_membrane"/>
    <property type="match status" value="1"/>
</dbReference>
<gene>
    <name evidence="13" type="ORF">SAMN02583745_02036</name>
</gene>
<feature type="transmembrane region" description="Helical" evidence="9">
    <location>
        <begin position="288"/>
        <end position="311"/>
    </location>
</feature>
<dbReference type="InterPro" id="IPR036640">
    <property type="entry name" value="ABC1_TM_sf"/>
</dbReference>
<organism evidence="13 14">
    <name type="scientific">Thorsellia anophelis DSM 18579</name>
    <dbReference type="NCBI Taxonomy" id="1123402"/>
    <lineage>
        <taxon>Bacteria</taxon>
        <taxon>Pseudomonadati</taxon>
        <taxon>Pseudomonadota</taxon>
        <taxon>Gammaproteobacteria</taxon>
        <taxon>Enterobacterales</taxon>
        <taxon>Thorselliaceae</taxon>
        <taxon>Thorsellia</taxon>
    </lineage>
</organism>
<dbReference type="Proteomes" id="UP000242642">
    <property type="component" value="Unassembled WGS sequence"/>
</dbReference>
<dbReference type="AlphaFoldDB" id="A0A1I0DL49"/>
<dbReference type="PANTHER" id="PTHR24221:SF248">
    <property type="entry name" value="ABC TRANSPORTER TRANSMEMBRANE REGION"/>
    <property type="match status" value="1"/>
</dbReference>
<feature type="transmembrane region" description="Helical" evidence="9">
    <location>
        <begin position="212"/>
        <end position="232"/>
    </location>
</feature>
<feature type="domain" description="ABC transporter" evidence="10">
    <location>
        <begin position="494"/>
        <end position="733"/>
    </location>
</feature>
<keyword evidence="3" id="KW-1003">Cell membrane</keyword>
<dbReference type="STRING" id="1123402.SAMN02583745_02036"/>
<dbReference type="SMART" id="SM00382">
    <property type="entry name" value="AAA"/>
    <property type="match status" value="1"/>
</dbReference>
<dbReference type="GO" id="GO:0008233">
    <property type="term" value="F:peptidase activity"/>
    <property type="evidence" value="ECO:0007669"/>
    <property type="project" value="InterPro"/>
</dbReference>
<dbReference type="InterPro" id="IPR011527">
    <property type="entry name" value="ABC1_TM_dom"/>
</dbReference>
<dbReference type="PROSITE" id="PS50893">
    <property type="entry name" value="ABC_TRANSPORTER_2"/>
    <property type="match status" value="1"/>
</dbReference>
<evidence type="ECO:0000256" key="2">
    <source>
        <dbReference type="ARBA" id="ARBA00022448"/>
    </source>
</evidence>
<evidence type="ECO:0000259" key="12">
    <source>
        <dbReference type="PROSITE" id="PS50990"/>
    </source>
</evidence>
<dbReference type="PROSITE" id="PS50990">
    <property type="entry name" value="PEPTIDASE_C39"/>
    <property type="match status" value="1"/>
</dbReference>
<dbReference type="CDD" id="cd18587">
    <property type="entry name" value="ABC_6TM_LapB_like"/>
    <property type="match status" value="1"/>
</dbReference>
<dbReference type="PROSITE" id="PS00211">
    <property type="entry name" value="ABC_TRANSPORTER_1"/>
    <property type="match status" value="1"/>
</dbReference>
<dbReference type="GO" id="GO:0034040">
    <property type="term" value="F:ATPase-coupled lipid transmembrane transporter activity"/>
    <property type="evidence" value="ECO:0007669"/>
    <property type="project" value="TreeGrafter"/>
</dbReference>
<evidence type="ECO:0000313" key="13">
    <source>
        <dbReference type="EMBL" id="SET33074.1"/>
    </source>
</evidence>
<dbReference type="InterPro" id="IPR039421">
    <property type="entry name" value="Type_1_exporter"/>
</dbReference>
<dbReference type="PANTHER" id="PTHR24221">
    <property type="entry name" value="ATP-BINDING CASSETTE SUB-FAMILY B"/>
    <property type="match status" value="1"/>
</dbReference>
<dbReference type="SUPFAM" id="SSF52540">
    <property type="entry name" value="P-loop containing nucleoside triphosphate hydrolases"/>
    <property type="match status" value="1"/>
</dbReference>
<dbReference type="SUPFAM" id="SSF90123">
    <property type="entry name" value="ABC transporter transmembrane region"/>
    <property type="match status" value="1"/>
</dbReference>
<dbReference type="InterPro" id="IPR017871">
    <property type="entry name" value="ABC_transporter-like_CS"/>
</dbReference>
<keyword evidence="8 9" id="KW-0472">Membrane</keyword>
<feature type="domain" description="Peptidase C39" evidence="12">
    <location>
        <begin position="19"/>
        <end position="144"/>
    </location>
</feature>
<evidence type="ECO:0000256" key="7">
    <source>
        <dbReference type="ARBA" id="ARBA00022989"/>
    </source>
</evidence>
<keyword evidence="6 13" id="KW-0067">ATP-binding</keyword>
<dbReference type="GO" id="GO:0005886">
    <property type="term" value="C:plasma membrane"/>
    <property type="evidence" value="ECO:0007669"/>
    <property type="project" value="UniProtKB-SubCell"/>
</dbReference>
<dbReference type="InterPro" id="IPR027417">
    <property type="entry name" value="P-loop_NTPase"/>
</dbReference>
<dbReference type="InterPro" id="IPR017750">
    <property type="entry name" value="ATPase_T1SS"/>
</dbReference>
<sequence length="735" mass="80067">MVDQTIKQKNNALISDIMTLNETQDSLLGSIAWICTFYKIEISEAALSAGAPKTGKITPTGALGLMEHIGLSGAWSKRGLSTLSSFLLPVIALRNDGTHLVIQAKVKQAKKTLFRVILPESGYGEAMLSEDELLAECTPGYFLLVKLKSKLKKQPVIGVDDKRAANWLFGTFFKYRSYYYSAAMAALLANILTLAGTFFTMNVYDRVIPTQAYATLWALGIGVLVAILFEFISRQIRAHLVDMAGKKIDLVLGSFLFREFLITRMEFQPNSTGSFANQFREFESIRDFMSSATLATLSDIPFGFLFLFIIYSIGGPLIIVPLLLVPIIIIICIAVQWPLSKVMKENMRESSLKQGMLIESIAGIETLKAVRGEPTMQKKWEDFSALSAATSMKTKAITSTAMGLISTFQQICTVALVIYGVYLIGAGELTQGALIGTVILSGRIIAPLGALMGLAVRFQQAKVAVNSLTKFVELAVEKDAGKTYLSKPEQTGKISLKDISFSYPAPPMQPNPKVLDNISLDVNKGEKIAILGSIGSGKSTLLRILASLYQPTEGHVLYDGIDSKQIEPADIRASIGFIGQEAILFSGTLRENILLGNPIANATTFGLACRLAGVDKFANRHPLGYDMPVGEAGRALSGGQRQLVALARTLLNSPDIILMDEPTSNMDVQTEQVFLTQLNQVIKNQTIIVSTHRYSVLNIVDRIIILDGGKKVADGPKEQVLEALRKNKNTTNGES</sequence>
<evidence type="ECO:0000256" key="3">
    <source>
        <dbReference type="ARBA" id="ARBA00022475"/>
    </source>
</evidence>
<dbReference type="NCBIfam" id="TIGR03375">
    <property type="entry name" value="type_I_sec_LssB"/>
    <property type="match status" value="1"/>
</dbReference>
<evidence type="ECO:0000259" key="11">
    <source>
        <dbReference type="PROSITE" id="PS50929"/>
    </source>
</evidence>
<dbReference type="EMBL" id="FOHV01000017">
    <property type="protein sequence ID" value="SET33074.1"/>
    <property type="molecule type" value="Genomic_DNA"/>
</dbReference>
<dbReference type="GO" id="GO:0016887">
    <property type="term" value="F:ATP hydrolysis activity"/>
    <property type="evidence" value="ECO:0007669"/>
    <property type="project" value="InterPro"/>
</dbReference>
<evidence type="ECO:0000256" key="9">
    <source>
        <dbReference type="SAM" id="Phobius"/>
    </source>
</evidence>
<dbReference type="InterPro" id="IPR003439">
    <property type="entry name" value="ABC_transporter-like_ATP-bd"/>
</dbReference>
<feature type="transmembrane region" description="Helical" evidence="9">
    <location>
        <begin position="178"/>
        <end position="200"/>
    </location>
</feature>
<evidence type="ECO:0000256" key="8">
    <source>
        <dbReference type="ARBA" id="ARBA00023136"/>
    </source>
</evidence>
<evidence type="ECO:0000313" key="14">
    <source>
        <dbReference type="Proteomes" id="UP000242642"/>
    </source>
</evidence>
<evidence type="ECO:0000256" key="6">
    <source>
        <dbReference type="ARBA" id="ARBA00022840"/>
    </source>
</evidence>
<keyword evidence="5" id="KW-0547">Nucleotide-binding</keyword>
<dbReference type="Gene3D" id="3.90.70.10">
    <property type="entry name" value="Cysteine proteinases"/>
    <property type="match status" value="1"/>
</dbReference>
<feature type="transmembrane region" description="Helical" evidence="9">
    <location>
        <begin position="401"/>
        <end position="422"/>
    </location>
</feature>
<feature type="transmembrane region" description="Helical" evidence="9">
    <location>
        <begin position="317"/>
        <end position="339"/>
    </location>
</feature>
<evidence type="ECO:0000259" key="10">
    <source>
        <dbReference type="PROSITE" id="PS50893"/>
    </source>
</evidence>
<evidence type="ECO:0000256" key="1">
    <source>
        <dbReference type="ARBA" id="ARBA00004651"/>
    </source>
</evidence>
<dbReference type="RefSeq" id="WP_093320561.1">
    <property type="nucleotide sequence ID" value="NZ_FOHV01000017.1"/>
</dbReference>
<keyword evidence="4 9" id="KW-0812">Transmembrane</keyword>
<evidence type="ECO:0000256" key="4">
    <source>
        <dbReference type="ARBA" id="ARBA00022692"/>
    </source>
</evidence>
<dbReference type="OrthoDB" id="9787557at2"/>
<dbReference type="GO" id="GO:0140359">
    <property type="term" value="F:ABC-type transporter activity"/>
    <property type="evidence" value="ECO:0007669"/>
    <property type="project" value="InterPro"/>
</dbReference>
<name>A0A1I0DL49_9GAMM</name>
<feature type="domain" description="ABC transmembrane type-1" evidence="11">
    <location>
        <begin position="182"/>
        <end position="460"/>
    </location>
</feature>
<comment type="subcellular location">
    <subcellularLocation>
        <location evidence="1">Cell membrane</location>
        <topology evidence="1">Multi-pass membrane protein</topology>
    </subcellularLocation>
</comment>
<dbReference type="GO" id="GO:0006508">
    <property type="term" value="P:proteolysis"/>
    <property type="evidence" value="ECO:0007669"/>
    <property type="project" value="InterPro"/>
</dbReference>
<dbReference type="InterPro" id="IPR005074">
    <property type="entry name" value="Peptidase_C39"/>
</dbReference>
<keyword evidence="2" id="KW-0813">Transport</keyword>
<keyword evidence="14" id="KW-1185">Reference proteome</keyword>